<dbReference type="EnsemblMetazoa" id="GPPI018735-RA">
    <property type="protein sequence ID" value="GPPI018735-PA"/>
    <property type="gene ID" value="GPPI018735"/>
</dbReference>
<proteinExistence type="predicted"/>
<dbReference type="Proteomes" id="UP000092460">
    <property type="component" value="Unassembled WGS sequence"/>
</dbReference>
<name>A0A1B0B4P3_9MUSC</name>
<evidence type="ECO:0000313" key="1">
    <source>
        <dbReference type="EnsemblMetazoa" id="GPPI018735-PA"/>
    </source>
</evidence>
<reference evidence="2" key="1">
    <citation type="submission" date="2015-01" db="EMBL/GenBank/DDBJ databases">
        <authorList>
            <person name="Aksoy S."/>
            <person name="Warren W."/>
            <person name="Wilson R.K."/>
        </authorList>
    </citation>
    <scope>NUCLEOTIDE SEQUENCE [LARGE SCALE GENOMIC DNA]</scope>
    <source>
        <strain evidence="2">IAEA</strain>
    </source>
</reference>
<keyword evidence="2" id="KW-1185">Reference proteome</keyword>
<dbReference type="AlphaFoldDB" id="A0A1B0B4P3"/>
<protein>
    <submittedName>
        <fullName evidence="1">Uncharacterized protein</fullName>
    </submittedName>
</protein>
<accession>A0A1B0B4P3</accession>
<organism evidence="1 2">
    <name type="scientific">Glossina palpalis gambiensis</name>
    <dbReference type="NCBI Taxonomy" id="67801"/>
    <lineage>
        <taxon>Eukaryota</taxon>
        <taxon>Metazoa</taxon>
        <taxon>Ecdysozoa</taxon>
        <taxon>Arthropoda</taxon>
        <taxon>Hexapoda</taxon>
        <taxon>Insecta</taxon>
        <taxon>Pterygota</taxon>
        <taxon>Neoptera</taxon>
        <taxon>Endopterygota</taxon>
        <taxon>Diptera</taxon>
        <taxon>Brachycera</taxon>
        <taxon>Muscomorpha</taxon>
        <taxon>Hippoboscoidea</taxon>
        <taxon>Glossinidae</taxon>
        <taxon>Glossina</taxon>
    </lineage>
</organism>
<dbReference type="VEuPathDB" id="VectorBase:GPPI018735"/>
<dbReference type="EMBL" id="JXJN01008377">
    <property type="status" value="NOT_ANNOTATED_CDS"/>
    <property type="molecule type" value="Genomic_DNA"/>
</dbReference>
<sequence length="232" mass="23975">MMTGCKGTSSVSVFTLRNERTGPIPGPPISIVGLLWPLKGLPNKGPLPGPIGPIAFVGFCQGLCAGTGPANISTGLPKPPVPDIELSPCLGEPFGSGHGILVSCGDQDNFFLGPLRRCNIKTPGGPLGPQPGPGFLTPLGSSSTTITTSFDEFSLGLVDGDGPSLLQLEAAVPVLADEGVRGRLRFVTFLGPVAADKASENRLVSTSVCTGPEKILHKNQSKRKDLVMINII</sequence>
<evidence type="ECO:0000313" key="2">
    <source>
        <dbReference type="Proteomes" id="UP000092460"/>
    </source>
</evidence>
<reference evidence="1" key="2">
    <citation type="submission" date="2020-05" db="UniProtKB">
        <authorList>
            <consortium name="EnsemblMetazoa"/>
        </authorList>
    </citation>
    <scope>IDENTIFICATION</scope>
    <source>
        <strain evidence="1">IAEA</strain>
    </source>
</reference>